<keyword evidence="2" id="KW-1185">Reference proteome</keyword>
<evidence type="ECO:0000313" key="1">
    <source>
        <dbReference type="EMBL" id="AAR33377.1"/>
    </source>
</evidence>
<dbReference type="STRING" id="243231.GSU0042"/>
<dbReference type="AlphaFoldDB" id="Q74H51"/>
<dbReference type="Proteomes" id="UP000000577">
    <property type="component" value="Chromosome"/>
</dbReference>
<dbReference type="EMBL" id="AE017180">
    <property type="protein sequence ID" value="AAR33377.1"/>
    <property type="molecule type" value="Genomic_DNA"/>
</dbReference>
<dbReference type="EnsemblBacteria" id="AAR33377">
    <property type="protein sequence ID" value="AAR33377"/>
    <property type="gene ID" value="GSU0042"/>
</dbReference>
<evidence type="ECO:0008006" key="3">
    <source>
        <dbReference type="Google" id="ProtNLM"/>
    </source>
</evidence>
<organism evidence="1 2">
    <name type="scientific">Geobacter sulfurreducens (strain ATCC 51573 / DSM 12127 / PCA)</name>
    <dbReference type="NCBI Taxonomy" id="243231"/>
    <lineage>
        <taxon>Bacteria</taxon>
        <taxon>Pseudomonadati</taxon>
        <taxon>Thermodesulfobacteriota</taxon>
        <taxon>Desulfuromonadia</taxon>
        <taxon>Geobacterales</taxon>
        <taxon>Geobacteraceae</taxon>
        <taxon>Geobacter</taxon>
    </lineage>
</organism>
<evidence type="ECO:0000313" key="2">
    <source>
        <dbReference type="Proteomes" id="UP000000577"/>
    </source>
</evidence>
<dbReference type="KEGG" id="gsu:GSU0042"/>
<dbReference type="PATRIC" id="fig|243231.5.peg.42"/>
<proteinExistence type="predicted"/>
<reference evidence="1 2" key="2">
    <citation type="journal article" date="2012" name="BMC Genomics">
        <title>Comparative genomic analysis of Geobacter sulfurreducens KN400, a strain with enhanced capacity for extracellular electron transfer and electricity production.</title>
        <authorList>
            <person name="Butler J.E."/>
            <person name="Young N.D."/>
            <person name="Aklujkar M."/>
            <person name="Lovley D.R."/>
        </authorList>
    </citation>
    <scope>NUCLEOTIDE SEQUENCE [LARGE SCALE GENOMIC DNA]</scope>
    <source>
        <strain evidence="2">ATCC 51573 / DSM 12127 / PCA</strain>
    </source>
</reference>
<sequence length="82" mass="9504">MERVAQQVKVAAVFAPGSRIRPVWFEWNREKHAITQTTYFWRDRVGEVTVLRFAVTDGSSLFELSYNTRDQNWTLDGVEAAP</sequence>
<dbReference type="eggNOG" id="ENOG5033DFP">
    <property type="taxonomic scope" value="Bacteria"/>
</dbReference>
<dbReference type="HOGENOM" id="CLU_192878_0_0_7"/>
<protein>
    <recommendedName>
        <fullName evidence="3">Lipoprotein</fullName>
    </recommendedName>
</protein>
<accession>Q74H51</accession>
<gene>
    <name evidence="1" type="ordered locus">GSU0042</name>
</gene>
<dbReference type="InParanoid" id="Q74H51"/>
<name>Q74H51_GEOSL</name>
<dbReference type="RefSeq" id="WP_010940719.1">
    <property type="nucleotide sequence ID" value="NC_002939.5"/>
</dbReference>
<reference evidence="1 2" key="1">
    <citation type="journal article" date="2003" name="Science">
        <title>Genome of Geobacter sulfurreducens: metal reduction in subsurface environments.</title>
        <authorList>
            <person name="Methe B.A."/>
            <person name="Nelson K.E."/>
            <person name="Eisen J.A."/>
            <person name="Paulsen I.T."/>
            <person name="Nelson W."/>
            <person name="Heidelberg J.F."/>
            <person name="Wu D."/>
            <person name="Wu M."/>
            <person name="Ward N."/>
            <person name="Beanan M.J."/>
            <person name="Dodson R.J."/>
            <person name="Madupu R."/>
            <person name="Brinkac L.M."/>
            <person name="Daugherty S.C."/>
            <person name="DeBoy R.T."/>
            <person name="Durkin A.S."/>
            <person name="Gwinn M."/>
            <person name="Kolonay J.F."/>
            <person name="Sullivan S.A."/>
            <person name="Haft D.H."/>
            <person name="Selengut J."/>
            <person name="Davidsen T.M."/>
            <person name="Zafar N."/>
            <person name="White O."/>
            <person name="Tran B."/>
            <person name="Romero C."/>
            <person name="Forberger H.A."/>
            <person name="Weidman J."/>
            <person name="Khouri H."/>
            <person name="Feldblyum T.V."/>
            <person name="Utterback T.R."/>
            <person name="Van Aken S.E."/>
            <person name="Lovley D.R."/>
            <person name="Fraser C.M."/>
        </authorList>
    </citation>
    <scope>NUCLEOTIDE SEQUENCE [LARGE SCALE GENOMIC DNA]</scope>
    <source>
        <strain evidence="2">ATCC 51573 / DSM 12127 / PCA</strain>
    </source>
</reference>
<dbReference type="OrthoDB" id="278417at2"/>